<keyword evidence="2" id="KW-0238">DNA-binding</keyword>
<reference evidence="6" key="1">
    <citation type="submission" date="2023-07" db="EMBL/GenBank/DDBJ databases">
        <title>30 novel species of actinomycetes from the DSMZ collection.</title>
        <authorList>
            <person name="Nouioui I."/>
        </authorList>
    </citation>
    <scope>NUCLEOTIDE SEQUENCE [LARGE SCALE GENOMIC DNA]</scope>
    <source>
        <strain evidence="6">DSM 41699</strain>
    </source>
</reference>
<keyword evidence="6" id="KW-1185">Reference proteome</keyword>
<dbReference type="InterPro" id="IPR050204">
    <property type="entry name" value="AraC_XylS_family_regulators"/>
</dbReference>
<evidence type="ECO:0000256" key="3">
    <source>
        <dbReference type="ARBA" id="ARBA00023163"/>
    </source>
</evidence>
<evidence type="ECO:0000256" key="1">
    <source>
        <dbReference type="ARBA" id="ARBA00023015"/>
    </source>
</evidence>
<dbReference type="PANTHER" id="PTHR46796">
    <property type="entry name" value="HTH-TYPE TRANSCRIPTIONAL ACTIVATOR RHAS-RELATED"/>
    <property type="match status" value="1"/>
</dbReference>
<dbReference type="SMART" id="SM00342">
    <property type="entry name" value="HTH_ARAC"/>
    <property type="match status" value="1"/>
</dbReference>
<evidence type="ECO:0000313" key="6">
    <source>
        <dbReference type="Proteomes" id="UP001183809"/>
    </source>
</evidence>
<evidence type="ECO:0000313" key="5">
    <source>
        <dbReference type="EMBL" id="MDT0466589.1"/>
    </source>
</evidence>
<evidence type="ECO:0000259" key="4">
    <source>
        <dbReference type="PROSITE" id="PS01124"/>
    </source>
</evidence>
<keyword evidence="3" id="KW-0804">Transcription</keyword>
<dbReference type="InterPro" id="IPR009057">
    <property type="entry name" value="Homeodomain-like_sf"/>
</dbReference>
<evidence type="ECO:0000256" key="2">
    <source>
        <dbReference type="ARBA" id="ARBA00023125"/>
    </source>
</evidence>
<protein>
    <submittedName>
        <fullName evidence="5">Helix-turn-helix transcriptional regulator</fullName>
    </submittedName>
</protein>
<accession>A0ABU2U053</accession>
<dbReference type="InterPro" id="IPR018060">
    <property type="entry name" value="HTH_AraC"/>
</dbReference>
<dbReference type="RefSeq" id="WP_311698048.1">
    <property type="nucleotide sequence ID" value="NZ_JAVREY010000039.1"/>
</dbReference>
<organism evidence="5 6">
    <name type="scientific">Streptomyces gibsoniae</name>
    <dbReference type="NCBI Taxonomy" id="3075529"/>
    <lineage>
        <taxon>Bacteria</taxon>
        <taxon>Bacillati</taxon>
        <taxon>Actinomycetota</taxon>
        <taxon>Actinomycetes</taxon>
        <taxon>Kitasatosporales</taxon>
        <taxon>Streptomycetaceae</taxon>
        <taxon>Streptomyces</taxon>
    </lineage>
</organism>
<gene>
    <name evidence="5" type="ORF">RM764_26900</name>
</gene>
<dbReference type="PROSITE" id="PS01124">
    <property type="entry name" value="HTH_ARAC_FAMILY_2"/>
    <property type="match status" value="1"/>
</dbReference>
<keyword evidence="1" id="KW-0805">Transcription regulation</keyword>
<proteinExistence type="predicted"/>
<dbReference type="SUPFAM" id="SSF46689">
    <property type="entry name" value="Homeodomain-like"/>
    <property type="match status" value="2"/>
</dbReference>
<dbReference type="PANTHER" id="PTHR46796:SF12">
    <property type="entry name" value="HTH-TYPE DNA-BINDING TRANSCRIPTIONAL ACTIVATOR EUTR"/>
    <property type="match status" value="1"/>
</dbReference>
<dbReference type="Pfam" id="PF12833">
    <property type="entry name" value="HTH_18"/>
    <property type="match status" value="1"/>
</dbReference>
<dbReference type="EMBL" id="JAVREY010000039">
    <property type="protein sequence ID" value="MDT0466589.1"/>
    <property type="molecule type" value="Genomic_DNA"/>
</dbReference>
<sequence>MDTLAFDSDDLAETEAFFSQAYARMRIGSGTPGGNRAQLIRHATDRVSTDELDLRFDMDYSVTPLGRICLCVVHDGTIEDHAFHGVRDDFGPGDVVCFAPPELPYSGRIRQARYNITMLDPDLLTQVADLAPRSRPEPVRLTGHRPHSPAAAEHLKCTITRLQTVLAEPDLARQALVVSTLTQHLAASVLAAFPTTAQTDPTGSDRADAGPAALRRATAYIDDHADADITLADMAAAAHVTIRTLQYAFRRHLDTTPLGYLRQVRLTHAHHDLRSADPDGDVTVTEIAARWGFHHPGRFAALYREAYGRTPRTTLRQNAR</sequence>
<dbReference type="Proteomes" id="UP001183809">
    <property type="component" value="Unassembled WGS sequence"/>
</dbReference>
<feature type="domain" description="HTH araC/xylS-type" evidence="4">
    <location>
        <begin position="215"/>
        <end position="317"/>
    </location>
</feature>
<dbReference type="Gene3D" id="1.10.10.60">
    <property type="entry name" value="Homeodomain-like"/>
    <property type="match status" value="1"/>
</dbReference>
<comment type="caution">
    <text evidence="5">The sequence shown here is derived from an EMBL/GenBank/DDBJ whole genome shotgun (WGS) entry which is preliminary data.</text>
</comment>
<name>A0ABU2U053_9ACTN</name>